<sequence length="62" mass="6781">MLGTDVGNDGLSRACVSEWHKIFIEGLTIHNENCEDDERPGRPCTSTTEENLGKTKSACLLS</sequence>
<protein>
    <submittedName>
        <fullName evidence="2">Uncharacterized protein</fullName>
    </submittedName>
</protein>
<reference evidence="2" key="1">
    <citation type="submission" date="2013-04" db="EMBL/GenBank/DDBJ databases">
        <authorList>
            <person name="Qu J."/>
            <person name="Murali S.C."/>
            <person name="Bandaranaike D."/>
            <person name="Bellair M."/>
            <person name="Blankenburg K."/>
            <person name="Chao H."/>
            <person name="Dinh H."/>
            <person name="Doddapaneni H."/>
            <person name="Downs B."/>
            <person name="Dugan-Rocha S."/>
            <person name="Elkadiri S."/>
            <person name="Gnanaolivu R.D."/>
            <person name="Hernandez B."/>
            <person name="Javaid M."/>
            <person name="Jayaseelan J.C."/>
            <person name="Lee S."/>
            <person name="Li M."/>
            <person name="Ming W."/>
            <person name="Munidasa M."/>
            <person name="Muniz J."/>
            <person name="Nguyen L."/>
            <person name="Ongeri F."/>
            <person name="Osuji N."/>
            <person name="Pu L.-L."/>
            <person name="Puazo M."/>
            <person name="Qu C."/>
            <person name="Quiroz J."/>
            <person name="Raj R."/>
            <person name="Weissenberger G."/>
            <person name="Xin Y."/>
            <person name="Zou X."/>
            <person name="Han Y."/>
            <person name="Richards S."/>
            <person name="Worley K."/>
            <person name="Muzny D."/>
            <person name="Gibbs R."/>
        </authorList>
    </citation>
    <scope>NUCLEOTIDE SEQUENCE</scope>
    <source>
        <strain evidence="2">Sampled in the wild</strain>
    </source>
</reference>
<name>A0A8K0KK98_LADFU</name>
<dbReference type="Proteomes" id="UP000792457">
    <property type="component" value="Unassembled WGS sequence"/>
</dbReference>
<evidence type="ECO:0000256" key="1">
    <source>
        <dbReference type="SAM" id="MobiDB-lite"/>
    </source>
</evidence>
<evidence type="ECO:0000313" key="2">
    <source>
        <dbReference type="EMBL" id="KAG8236157.1"/>
    </source>
</evidence>
<comment type="caution">
    <text evidence="2">The sequence shown here is derived from an EMBL/GenBank/DDBJ whole genome shotgun (WGS) entry which is preliminary data.</text>
</comment>
<proteinExistence type="predicted"/>
<feature type="region of interest" description="Disordered" evidence="1">
    <location>
        <begin position="35"/>
        <end position="62"/>
    </location>
</feature>
<dbReference type="AlphaFoldDB" id="A0A8K0KK98"/>
<dbReference type="EMBL" id="KZ308992">
    <property type="protein sequence ID" value="KAG8236157.1"/>
    <property type="molecule type" value="Genomic_DNA"/>
</dbReference>
<organism evidence="2 3">
    <name type="scientific">Ladona fulva</name>
    <name type="common">Scarce chaser dragonfly</name>
    <name type="synonym">Libellula fulva</name>
    <dbReference type="NCBI Taxonomy" id="123851"/>
    <lineage>
        <taxon>Eukaryota</taxon>
        <taxon>Metazoa</taxon>
        <taxon>Ecdysozoa</taxon>
        <taxon>Arthropoda</taxon>
        <taxon>Hexapoda</taxon>
        <taxon>Insecta</taxon>
        <taxon>Pterygota</taxon>
        <taxon>Palaeoptera</taxon>
        <taxon>Odonata</taxon>
        <taxon>Epiprocta</taxon>
        <taxon>Anisoptera</taxon>
        <taxon>Libelluloidea</taxon>
        <taxon>Libellulidae</taxon>
        <taxon>Ladona</taxon>
    </lineage>
</organism>
<gene>
    <name evidence="2" type="ORF">J437_LFUL001570</name>
</gene>
<keyword evidence="3" id="KW-1185">Reference proteome</keyword>
<reference evidence="2" key="2">
    <citation type="submission" date="2017-10" db="EMBL/GenBank/DDBJ databases">
        <title>Ladona fulva Genome sequencing and assembly.</title>
        <authorList>
            <person name="Murali S."/>
            <person name="Richards S."/>
            <person name="Bandaranaike D."/>
            <person name="Bellair M."/>
            <person name="Blankenburg K."/>
            <person name="Chao H."/>
            <person name="Dinh H."/>
            <person name="Doddapaneni H."/>
            <person name="Dugan-Rocha S."/>
            <person name="Elkadiri S."/>
            <person name="Gnanaolivu R."/>
            <person name="Hernandez B."/>
            <person name="Skinner E."/>
            <person name="Javaid M."/>
            <person name="Lee S."/>
            <person name="Li M."/>
            <person name="Ming W."/>
            <person name="Munidasa M."/>
            <person name="Muniz J."/>
            <person name="Nguyen L."/>
            <person name="Hughes D."/>
            <person name="Osuji N."/>
            <person name="Pu L.-L."/>
            <person name="Puazo M."/>
            <person name="Qu C."/>
            <person name="Quiroz J."/>
            <person name="Raj R."/>
            <person name="Weissenberger G."/>
            <person name="Xin Y."/>
            <person name="Zou X."/>
            <person name="Han Y."/>
            <person name="Worley K."/>
            <person name="Muzny D."/>
            <person name="Gibbs R."/>
        </authorList>
    </citation>
    <scope>NUCLEOTIDE SEQUENCE</scope>
    <source>
        <strain evidence="2">Sampled in the wild</strain>
    </source>
</reference>
<accession>A0A8K0KK98</accession>
<dbReference type="OrthoDB" id="10022101at2759"/>
<evidence type="ECO:0000313" key="3">
    <source>
        <dbReference type="Proteomes" id="UP000792457"/>
    </source>
</evidence>